<dbReference type="InterPro" id="IPR001308">
    <property type="entry name" value="ETF_a/FixB"/>
</dbReference>
<protein>
    <submittedName>
        <fullName evidence="7">Electron transfer flavoprotein subunit alpha</fullName>
    </submittedName>
</protein>
<reference evidence="7" key="1">
    <citation type="submission" date="2020-10" db="EMBL/GenBank/DDBJ databases">
        <authorList>
            <person name="Gilroy R."/>
        </authorList>
    </citation>
    <scope>NUCLEOTIDE SEQUENCE</scope>
    <source>
        <strain evidence="7">CHK160-1198</strain>
    </source>
</reference>
<dbReference type="PROSITE" id="PS00198">
    <property type="entry name" value="4FE4S_FER_1"/>
    <property type="match status" value="2"/>
</dbReference>
<dbReference type="InterPro" id="IPR014730">
    <property type="entry name" value="ETF_a/b_N"/>
</dbReference>
<feature type="binding site" evidence="5">
    <location>
        <begin position="324"/>
        <end position="328"/>
    </location>
    <ligand>
        <name>FAD</name>
        <dbReference type="ChEBI" id="CHEBI:57692"/>
    </ligand>
</feature>
<dbReference type="AlphaFoldDB" id="A0A9D1MP61"/>
<keyword evidence="4" id="KW-0411">Iron-sulfur</keyword>
<sequence length="398" mass="42443">MSINVDREKCIGCESCVAVCPVGALDMVEEKALINQDTCLSCGACISECPVDAISNSGSTKSSSETTSTYSDVWVYAEVSDNELRPVCYELLAEGVKLAAKTKQRCCAVLIAKEQGDLPAKLIAAGADIVYLITGDEYSVYNNDLYTNAFCELVNTYKPNAVLIGATADGRDFAPRVAARLKTGLCADCTALDATESGLIEWTRPALGGNILATILCDEAKPQMGTVRPKVFKAQEIDTSRTGEIIHYIVQHKVIARTELVRNEPVTATGACNIEEAELICAGGRGMGSADKFKQLEELAQLLGGAVGGSRAVVDEGWITHPQQVGQSGKTVTPKIYFAFGISGAIQHIAGMHDANVIIAINKDPNAPIFKVANYGIVGTIEDILPKLIEKIKAYKEA</sequence>
<dbReference type="SMART" id="SM00893">
    <property type="entry name" value="ETF"/>
    <property type="match status" value="1"/>
</dbReference>
<dbReference type="PANTHER" id="PTHR43153">
    <property type="entry name" value="ELECTRON TRANSFER FLAVOPROTEIN ALPHA"/>
    <property type="match status" value="1"/>
</dbReference>
<dbReference type="PANTHER" id="PTHR43153:SF1">
    <property type="entry name" value="ELECTRON TRANSFER FLAVOPROTEIN SUBUNIT ALPHA, MITOCHONDRIAL"/>
    <property type="match status" value="1"/>
</dbReference>
<accession>A0A9D1MP61</accession>
<feature type="domain" description="4Fe-4S ferredoxin-type" evidence="6">
    <location>
        <begin position="31"/>
        <end position="59"/>
    </location>
</feature>
<keyword evidence="2" id="KW-0479">Metal-binding</keyword>
<dbReference type="InterPro" id="IPR014731">
    <property type="entry name" value="ETF_asu_C"/>
</dbReference>
<evidence type="ECO:0000256" key="1">
    <source>
        <dbReference type="ARBA" id="ARBA00005817"/>
    </source>
</evidence>
<evidence type="ECO:0000313" key="8">
    <source>
        <dbReference type="Proteomes" id="UP000824099"/>
    </source>
</evidence>
<evidence type="ECO:0000256" key="3">
    <source>
        <dbReference type="ARBA" id="ARBA00023004"/>
    </source>
</evidence>
<feature type="binding site" evidence="5">
    <location>
        <position position="362"/>
    </location>
    <ligand>
        <name>FAD</name>
        <dbReference type="ChEBI" id="CHEBI:57692"/>
    </ligand>
</feature>
<dbReference type="InterPro" id="IPR029035">
    <property type="entry name" value="DHS-like_NAD/FAD-binding_dom"/>
</dbReference>
<dbReference type="EMBL" id="DVNI01000023">
    <property type="protein sequence ID" value="HIU63723.1"/>
    <property type="molecule type" value="Genomic_DNA"/>
</dbReference>
<dbReference type="InterPro" id="IPR014729">
    <property type="entry name" value="Rossmann-like_a/b/a_fold"/>
</dbReference>
<dbReference type="Pfam" id="PF00766">
    <property type="entry name" value="ETF_alpha"/>
    <property type="match status" value="1"/>
</dbReference>
<dbReference type="Pfam" id="PF13237">
    <property type="entry name" value="Fer4_10"/>
    <property type="match status" value="1"/>
</dbReference>
<dbReference type="PROSITE" id="PS51379">
    <property type="entry name" value="4FE4S_FER_2"/>
    <property type="match status" value="2"/>
</dbReference>
<dbReference type="GO" id="GO:0051536">
    <property type="term" value="F:iron-sulfur cluster binding"/>
    <property type="evidence" value="ECO:0007669"/>
    <property type="project" value="UniProtKB-KW"/>
</dbReference>
<feature type="domain" description="4Fe-4S ferredoxin-type" evidence="6">
    <location>
        <begin position="1"/>
        <end position="30"/>
    </location>
</feature>
<feature type="binding site" evidence="5">
    <location>
        <position position="285"/>
    </location>
    <ligand>
        <name>FAD</name>
        <dbReference type="ChEBI" id="CHEBI:57692"/>
    </ligand>
</feature>
<dbReference type="SUPFAM" id="SSF54862">
    <property type="entry name" value="4Fe-4S ferredoxins"/>
    <property type="match status" value="1"/>
</dbReference>
<feature type="binding site" evidence="5">
    <location>
        <begin position="310"/>
        <end position="311"/>
    </location>
    <ligand>
        <name>FAD</name>
        <dbReference type="ChEBI" id="CHEBI:57692"/>
    </ligand>
</feature>
<keyword evidence="5" id="KW-0285">Flavoprotein</keyword>
<dbReference type="SUPFAM" id="SSF52467">
    <property type="entry name" value="DHS-like NAD/FAD-binding domain"/>
    <property type="match status" value="1"/>
</dbReference>
<dbReference type="SUPFAM" id="SSF52402">
    <property type="entry name" value="Adenine nucleotide alpha hydrolases-like"/>
    <property type="match status" value="1"/>
</dbReference>
<dbReference type="GO" id="GO:0033539">
    <property type="term" value="P:fatty acid beta-oxidation using acyl-CoA dehydrogenase"/>
    <property type="evidence" value="ECO:0007669"/>
    <property type="project" value="TreeGrafter"/>
</dbReference>
<organism evidence="7 8">
    <name type="scientific">Candidatus Avacidaminococcus intestinavium</name>
    <dbReference type="NCBI Taxonomy" id="2840684"/>
    <lineage>
        <taxon>Bacteria</taxon>
        <taxon>Bacillati</taxon>
        <taxon>Bacillota</taxon>
        <taxon>Negativicutes</taxon>
        <taxon>Acidaminococcales</taxon>
        <taxon>Acidaminococcaceae</taxon>
        <taxon>Acidaminococcaceae incertae sedis</taxon>
        <taxon>Candidatus Avacidaminococcus</taxon>
    </lineage>
</organism>
<comment type="similarity">
    <text evidence="1">Belongs to the ETF alpha-subunit/FixB family.</text>
</comment>
<dbReference type="GO" id="GO:0050660">
    <property type="term" value="F:flavin adenine dinucleotide binding"/>
    <property type="evidence" value="ECO:0007669"/>
    <property type="project" value="InterPro"/>
</dbReference>
<feature type="binding site" evidence="5">
    <location>
        <begin position="341"/>
        <end position="348"/>
    </location>
    <ligand>
        <name>FAD</name>
        <dbReference type="ChEBI" id="CHEBI:57692"/>
    </ligand>
</feature>
<comment type="caution">
    <text evidence="7">The sequence shown here is derived from an EMBL/GenBank/DDBJ whole genome shotgun (WGS) entry which is preliminary data.</text>
</comment>
<evidence type="ECO:0000313" key="7">
    <source>
        <dbReference type="EMBL" id="HIU63723.1"/>
    </source>
</evidence>
<dbReference type="Gene3D" id="3.30.70.20">
    <property type="match status" value="1"/>
</dbReference>
<reference evidence="7" key="2">
    <citation type="journal article" date="2021" name="PeerJ">
        <title>Extensive microbial diversity within the chicken gut microbiome revealed by metagenomics and culture.</title>
        <authorList>
            <person name="Gilroy R."/>
            <person name="Ravi A."/>
            <person name="Getino M."/>
            <person name="Pursley I."/>
            <person name="Horton D.L."/>
            <person name="Alikhan N.F."/>
            <person name="Baker D."/>
            <person name="Gharbi K."/>
            <person name="Hall N."/>
            <person name="Watson M."/>
            <person name="Adriaenssens E.M."/>
            <person name="Foster-Nyarko E."/>
            <person name="Jarju S."/>
            <person name="Secka A."/>
            <person name="Antonio M."/>
            <person name="Oren A."/>
            <person name="Chaudhuri R.R."/>
            <person name="La Ragione R."/>
            <person name="Hildebrand F."/>
            <person name="Pallen M.J."/>
        </authorList>
    </citation>
    <scope>NUCLEOTIDE SEQUENCE</scope>
    <source>
        <strain evidence="7">CHK160-1198</strain>
    </source>
</reference>
<dbReference type="InterPro" id="IPR033947">
    <property type="entry name" value="ETF_alpha_N"/>
</dbReference>
<dbReference type="GO" id="GO:0009055">
    <property type="term" value="F:electron transfer activity"/>
    <property type="evidence" value="ECO:0007669"/>
    <property type="project" value="InterPro"/>
</dbReference>
<name>A0A9D1MP61_9FIRM</name>
<dbReference type="Proteomes" id="UP000824099">
    <property type="component" value="Unassembled WGS sequence"/>
</dbReference>
<dbReference type="InterPro" id="IPR017900">
    <property type="entry name" value="4Fe4S_Fe_S_CS"/>
</dbReference>
<proteinExistence type="inferred from homology"/>
<evidence type="ECO:0000256" key="4">
    <source>
        <dbReference type="ARBA" id="ARBA00023014"/>
    </source>
</evidence>
<dbReference type="PIRSF" id="PIRSF000089">
    <property type="entry name" value="Electra_flavoP_a"/>
    <property type="match status" value="1"/>
</dbReference>
<keyword evidence="3" id="KW-0408">Iron</keyword>
<dbReference type="Gene3D" id="3.40.50.1220">
    <property type="entry name" value="TPP-binding domain"/>
    <property type="match status" value="1"/>
</dbReference>
<dbReference type="Gene3D" id="3.40.50.620">
    <property type="entry name" value="HUPs"/>
    <property type="match status" value="1"/>
</dbReference>
<evidence type="ECO:0000256" key="5">
    <source>
        <dbReference type="PIRSR" id="PIRSR000089-1"/>
    </source>
</evidence>
<dbReference type="InterPro" id="IPR017896">
    <property type="entry name" value="4Fe4S_Fe-S-bd"/>
</dbReference>
<dbReference type="CDD" id="cd01715">
    <property type="entry name" value="ETF_alpha"/>
    <property type="match status" value="1"/>
</dbReference>
<evidence type="ECO:0000259" key="6">
    <source>
        <dbReference type="PROSITE" id="PS51379"/>
    </source>
</evidence>
<gene>
    <name evidence="7" type="ORF">IAB06_01605</name>
</gene>
<keyword evidence="5" id="KW-0274">FAD</keyword>
<evidence type="ECO:0000256" key="2">
    <source>
        <dbReference type="ARBA" id="ARBA00022723"/>
    </source>
</evidence>
<dbReference type="Pfam" id="PF01012">
    <property type="entry name" value="ETF"/>
    <property type="match status" value="1"/>
</dbReference>
<comment type="cofactor">
    <cofactor evidence="5">
        <name>FAD</name>
        <dbReference type="ChEBI" id="CHEBI:57692"/>
    </cofactor>
    <text evidence="5">Binds 1 FAD per dimer.</text>
</comment>
<dbReference type="GO" id="GO:0046872">
    <property type="term" value="F:metal ion binding"/>
    <property type="evidence" value="ECO:0007669"/>
    <property type="project" value="UniProtKB-KW"/>
</dbReference>